<sequence length="160" mass="18403">MAGSHYKGLPSSQIWKESIKAFEIEPRQLDIIWGKDRRYWNINPNKREVELLQVCWLEVSKSIPFSAFKGKEGTYKVEFSVKMRPDAFGWNASPVYFMTKVGRAGGYRWFKCSLAGQSVDKEVVVPDNCVFEINRSQTSQEDVVIFGICNGSSFITYTFF</sequence>
<accession>A0AAV7DQW7</accession>
<dbReference type="Proteomes" id="UP000825729">
    <property type="component" value="Unassembled WGS sequence"/>
</dbReference>
<organism evidence="1 2">
    <name type="scientific">Aristolochia fimbriata</name>
    <name type="common">White veined hardy Dutchman's pipe vine</name>
    <dbReference type="NCBI Taxonomy" id="158543"/>
    <lineage>
        <taxon>Eukaryota</taxon>
        <taxon>Viridiplantae</taxon>
        <taxon>Streptophyta</taxon>
        <taxon>Embryophyta</taxon>
        <taxon>Tracheophyta</taxon>
        <taxon>Spermatophyta</taxon>
        <taxon>Magnoliopsida</taxon>
        <taxon>Magnoliidae</taxon>
        <taxon>Piperales</taxon>
        <taxon>Aristolochiaceae</taxon>
        <taxon>Aristolochia</taxon>
    </lineage>
</organism>
<evidence type="ECO:0000313" key="1">
    <source>
        <dbReference type="EMBL" id="KAG9438937.1"/>
    </source>
</evidence>
<comment type="caution">
    <text evidence="1">The sequence shown here is derived from an EMBL/GenBank/DDBJ whole genome shotgun (WGS) entry which is preliminary data.</text>
</comment>
<reference evidence="1 2" key="1">
    <citation type="submission" date="2021-07" db="EMBL/GenBank/DDBJ databases">
        <title>The Aristolochia fimbriata genome: insights into angiosperm evolution, floral development and chemical biosynthesis.</title>
        <authorList>
            <person name="Jiao Y."/>
        </authorList>
    </citation>
    <scope>NUCLEOTIDE SEQUENCE [LARGE SCALE GENOMIC DNA]</scope>
    <source>
        <strain evidence="1">IBCAS-2021</strain>
        <tissue evidence="1">Leaf</tissue>
    </source>
</reference>
<dbReference type="PANTHER" id="PTHR32278">
    <property type="entry name" value="F-BOX DOMAIN-CONTAINING PROTEIN"/>
    <property type="match status" value="1"/>
</dbReference>
<dbReference type="AlphaFoldDB" id="A0AAV7DQW7"/>
<keyword evidence="2" id="KW-1185">Reference proteome</keyword>
<dbReference type="EMBL" id="JAINDJ010000008">
    <property type="protein sequence ID" value="KAG9438937.1"/>
    <property type="molecule type" value="Genomic_DNA"/>
</dbReference>
<dbReference type="PANTHER" id="PTHR32278:SF2">
    <property type="entry name" value="PROTEIN PHLOEM PROTEIN 2-LIKE A9"/>
    <property type="match status" value="1"/>
</dbReference>
<proteinExistence type="predicted"/>
<protein>
    <recommendedName>
        <fullName evidence="3">Phloem protein 2</fullName>
    </recommendedName>
</protein>
<evidence type="ECO:0008006" key="3">
    <source>
        <dbReference type="Google" id="ProtNLM"/>
    </source>
</evidence>
<dbReference type="Pfam" id="PF14299">
    <property type="entry name" value="PP2"/>
    <property type="match status" value="1"/>
</dbReference>
<dbReference type="InterPro" id="IPR025886">
    <property type="entry name" value="PP2-like"/>
</dbReference>
<evidence type="ECO:0000313" key="2">
    <source>
        <dbReference type="Proteomes" id="UP000825729"/>
    </source>
</evidence>
<gene>
    <name evidence="1" type="ORF">H6P81_019102</name>
</gene>
<name>A0AAV7DQW7_ARIFI</name>